<dbReference type="AlphaFoldDB" id="A0A679JCL0"/>
<evidence type="ECO:0000313" key="1">
    <source>
        <dbReference type="EMBL" id="CAA2107806.1"/>
    </source>
</evidence>
<organism evidence="1">
    <name type="scientific">Methylobacterium bullatum</name>
    <dbReference type="NCBI Taxonomy" id="570505"/>
    <lineage>
        <taxon>Bacteria</taxon>
        <taxon>Pseudomonadati</taxon>
        <taxon>Pseudomonadota</taxon>
        <taxon>Alphaproteobacteria</taxon>
        <taxon>Hyphomicrobiales</taxon>
        <taxon>Methylobacteriaceae</taxon>
        <taxon>Methylobacterium</taxon>
    </lineage>
</organism>
<name>A0A679JCL0_9HYPH</name>
<proteinExistence type="predicted"/>
<protein>
    <recommendedName>
        <fullName evidence="2">Chorismate lyase</fullName>
    </recommendedName>
</protein>
<dbReference type="Gene3D" id="3.40.1410.10">
    <property type="entry name" value="Chorismate lyase-like"/>
    <property type="match status" value="1"/>
</dbReference>
<accession>A0A679JCL0</accession>
<dbReference type="InterPro" id="IPR028978">
    <property type="entry name" value="Chorismate_lyase_/UTRA_dom_sf"/>
</dbReference>
<evidence type="ECO:0008006" key="2">
    <source>
        <dbReference type="Google" id="ProtNLM"/>
    </source>
</evidence>
<sequence>MTRPAEPLALASPSPSDSEALIETLSARLLNGDSATTVLEGWCGERGLAAQPLLVARRVAGPDRRPTAVQSERLKLLSGEAVRYRHVRLSCGAHILSEAENWYVPARLTDEMNRLLDATEAPFGRVVHALSPTRRNLGVDRLWDAASGIPGPSDLILSIQAILTDRSGRPICEVSETYTGAILARGEA</sequence>
<reference evidence="1" key="1">
    <citation type="submission" date="2019-12" db="EMBL/GenBank/DDBJ databases">
        <authorList>
            <person name="Cremers G."/>
        </authorList>
    </citation>
    <scope>NUCLEOTIDE SEQUENCE</scope>
    <source>
        <strain evidence="1">Mbul1</strain>
    </source>
</reference>
<gene>
    <name evidence="1" type="ORF">MBUL_04347</name>
</gene>
<dbReference type="EMBL" id="LR743504">
    <property type="protein sequence ID" value="CAA2107806.1"/>
    <property type="molecule type" value="Genomic_DNA"/>
</dbReference>
<dbReference type="SUPFAM" id="SSF64288">
    <property type="entry name" value="Chorismate lyase-like"/>
    <property type="match status" value="1"/>
</dbReference>